<keyword evidence="2" id="KW-1185">Reference proteome</keyword>
<evidence type="ECO:0000313" key="1">
    <source>
        <dbReference type="EMBL" id="KAK9306184.1"/>
    </source>
</evidence>
<dbReference type="AlphaFoldDB" id="A0AAW1A8A2"/>
<protein>
    <submittedName>
        <fullName evidence="1">Uncharacterized protein</fullName>
    </submittedName>
</protein>
<sequence>MEERACFFVLRPLLRGPAGKCFSVIVPWRKSVSFYKHRGGWETRADQWTPQGLPDFSSILQSGQSVVEKYPLSGRGFPVVG</sequence>
<organism evidence="1 2">
    <name type="scientific">Tetragonisca angustula</name>
    <dbReference type="NCBI Taxonomy" id="166442"/>
    <lineage>
        <taxon>Eukaryota</taxon>
        <taxon>Metazoa</taxon>
        <taxon>Ecdysozoa</taxon>
        <taxon>Arthropoda</taxon>
        <taxon>Hexapoda</taxon>
        <taxon>Insecta</taxon>
        <taxon>Pterygota</taxon>
        <taxon>Neoptera</taxon>
        <taxon>Endopterygota</taxon>
        <taxon>Hymenoptera</taxon>
        <taxon>Apocrita</taxon>
        <taxon>Aculeata</taxon>
        <taxon>Apoidea</taxon>
        <taxon>Anthophila</taxon>
        <taxon>Apidae</taxon>
        <taxon>Tetragonisca</taxon>
    </lineage>
</organism>
<name>A0AAW1A8A2_9HYME</name>
<dbReference type="Proteomes" id="UP001432146">
    <property type="component" value="Unassembled WGS sequence"/>
</dbReference>
<comment type="caution">
    <text evidence="1">The sequence shown here is derived from an EMBL/GenBank/DDBJ whole genome shotgun (WGS) entry which is preliminary data.</text>
</comment>
<accession>A0AAW1A8A2</accession>
<dbReference type="EMBL" id="JAWNGG020000043">
    <property type="protein sequence ID" value="KAK9306184.1"/>
    <property type="molecule type" value="Genomic_DNA"/>
</dbReference>
<evidence type="ECO:0000313" key="2">
    <source>
        <dbReference type="Proteomes" id="UP001432146"/>
    </source>
</evidence>
<gene>
    <name evidence="1" type="ORF">QLX08_003075</name>
</gene>
<reference evidence="1 2" key="1">
    <citation type="submission" date="2024-05" db="EMBL/GenBank/DDBJ databases">
        <title>The nuclear and mitochondrial genome assemblies of Tetragonisca angustula (Apidae: Meliponini), a tiny yet remarkable pollinator in the Neotropics.</title>
        <authorList>
            <person name="Ferrari R."/>
            <person name="Ricardo P.C."/>
            <person name="Dias F.C."/>
            <person name="Araujo N.S."/>
            <person name="Soares D.O."/>
            <person name="Zhou Q.-S."/>
            <person name="Zhu C.-D."/>
            <person name="Coutinho L."/>
            <person name="Airas M.C."/>
            <person name="Batista T.M."/>
        </authorList>
    </citation>
    <scope>NUCLEOTIDE SEQUENCE [LARGE SCALE GENOMIC DNA]</scope>
    <source>
        <strain evidence="1">ASF017062</strain>
        <tissue evidence="1">Abdomen</tissue>
    </source>
</reference>
<proteinExistence type="predicted"/>